<evidence type="ECO:0000313" key="5">
    <source>
        <dbReference type="Proteomes" id="UP001206692"/>
    </source>
</evidence>
<proteinExistence type="predicted"/>
<dbReference type="RefSeq" id="WP_062411426.1">
    <property type="nucleotide sequence ID" value="NZ_JAJCIO010000003.1"/>
</dbReference>
<keyword evidence="2" id="KW-0812">Transmembrane</keyword>
<feature type="compositionally biased region" description="Polar residues" evidence="1">
    <location>
        <begin position="588"/>
        <end position="600"/>
    </location>
</feature>
<feature type="transmembrane region" description="Helical" evidence="2">
    <location>
        <begin position="177"/>
        <end position="199"/>
    </location>
</feature>
<feature type="transmembrane region" description="Helical" evidence="2">
    <location>
        <begin position="108"/>
        <end position="128"/>
    </location>
</feature>
<organism evidence="4 5">
    <name type="scientific">Megasphaera massiliensis</name>
    <dbReference type="NCBI Taxonomy" id="1232428"/>
    <lineage>
        <taxon>Bacteria</taxon>
        <taxon>Bacillati</taxon>
        <taxon>Bacillota</taxon>
        <taxon>Negativicutes</taxon>
        <taxon>Veillonellales</taxon>
        <taxon>Veillonellaceae</taxon>
        <taxon>Megasphaera</taxon>
    </lineage>
</organism>
<feature type="transmembrane region" description="Helical" evidence="2">
    <location>
        <begin position="346"/>
        <end position="365"/>
    </location>
</feature>
<sequence>MRRNTNEWLDHKVADWVSKGWITEEAREKIRKSYGRDEQRTSLLAPLPLYAFLSALGFAAVVMAVIWGLSQLWYYVSVPARMTLACVLLLVTQAGVGLAMFQKRQGSVAAEGIALIHCLGIFVVLAMAEQTFYIGWDVTSYVIACAILCLPVVYFLCSVAALVVYDLSLLYWTASGGPLNTFGGTGLLWLLLLLAVPFYNTLINLRDERRLAVFSWVMTVTVFIAFGLAARTTEYIPFLLLGSLAVTIMMVGYSIDIHQSWGVPFRWFGRFAAVGSLLISCLPFAWDGIAQVQNFHWTTDLVTVLLFILMAGMMAKTVKKRLWGPALYLVIPVILAFETILVRSALYSSIPLILSSLYIVVIGVYETAQGFKPDHQAHLRFGIVIFISLVLAFVFGTHFSPLAPILAIIVLALIIFQFRRMQKDKKTAAQRASRRARLHHSTARVRNDDAVVAEEKAPEEELPVWYSPEETEKDEMVEAWMKDVRIPSLAEMGLDESGLSTSSEADSAKSSSVPTATADSPMVFTLSVPADDTGHDAVPPRQVVRETTEAVPQQMALPQEKAKEKSPAVTESPWSHMKPEPKRKKHFTQSPWSHQGGKSE</sequence>
<dbReference type="EMBL" id="JANGEW010000003">
    <property type="protein sequence ID" value="MCQ5342013.1"/>
    <property type="molecule type" value="Genomic_DNA"/>
</dbReference>
<reference evidence="4 5" key="1">
    <citation type="submission" date="2022-06" db="EMBL/GenBank/DDBJ databases">
        <title>Isolation of gut microbiota from human fecal samples.</title>
        <authorList>
            <person name="Pamer E.G."/>
            <person name="Barat B."/>
            <person name="Waligurski E."/>
            <person name="Medina S."/>
            <person name="Paddock L."/>
            <person name="Mostad J."/>
        </authorList>
    </citation>
    <scope>NUCLEOTIDE SEQUENCE [LARGE SCALE GENOMIC DNA]</scope>
    <source>
        <strain evidence="4 5">DFI.1.1</strain>
    </source>
</reference>
<feature type="compositionally biased region" description="Low complexity" evidence="1">
    <location>
        <begin position="500"/>
        <end position="512"/>
    </location>
</feature>
<dbReference type="InterPro" id="IPR018677">
    <property type="entry name" value="DUF2157"/>
</dbReference>
<evidence type="ECO:0000313" key="4">
    <source>
        <dbReference type="EMBL" id="MCQ5342013.1"/>
    </source>
</evidence>
<feature type="transmembrane region" description="Helical" evidence="2">
    <location>
        <begin position="235"/>
        <end position="255"/>
    </location>
</feature>
<feature type="transmembrane region" description="Helical" evidence="2">
    <location>
        <begin position="211"/>
        <end position="229"/>
    </location>
</feature>
<evidence type="ECO:0000256" key="1">
    <source>
        <dbReference type="SAM" id="MobiDB-lite"/>
    </source>
</evidence>
<evidence type="ECO:0000259" key="3">
    <source>
        <dbReference type="Pfam" id="PF09925"/>
    </source>
</evidence>
<feature type="transmembrane region" description="Helical" evidence="2">
    <location>
        <begin position="82"/>
        <end position="102"/>
    </location>
</feature>
<feature type="transmembrane region" description="Helical" evidence="2">
    <location>
        <begin position="140"/>
        <end position="165"/>
    </location>
</feature>
<keyword evidence="2" id="KW-0472">Membrane</keyword>
<feature type="transmembrane region" description="Helical" evidence="2">
    <location>
        <begin position="49"/>
        <end position="70"/>
    </location>
</feature>
<comment type="caution">
    <text evidence="4">The sequence shown here is derived from an EMBL/GenBank/DDBJ whole genome shotgun (WGS) entry which is preliminary data.</text>
</comment>
<feature type="domain" description="DUF2157" evidence="3">
    <location>
        <begin position="15"/>
        <end position="159"/>
    </location>
</feature>
<evidence type="ECO:0000256" key="2">
    <source>
        <dbReference type="SAM" id="Phobius"/>
    </source>
</evidence>
<feature type="transmembrane region" description="Helical" evidence="2">
    <location>
        <begin position="267"/>
        <end position="289"/>
    </location>
</feature>
<feature type="transmembrane region" description="Helical" evidence="2">
    <location>
        <begin position="322"/>
        <end position="340"/>
    </location>
</feature>
<keyword evidence="2" id="KW-1133">Transmembrane helix</keyword>
<accession>A0ABT1SQ81</accession>
<dbReference type="Pfam" id="PF09925">
    <property type="entry name" value="DUF2157"/>
    <property type="match status" value="1"/>
</dbReference>
<feature type="transmembrane region" description="Helical" evidence="2">
    <location>
        <begin position="295"/>
        <end position="315"/>
    </location>
</feature>
<feature type="transmembrane region" description="Helical" evidence="2">
    <location>
        <begin position="401"/>
        <end position="418"/>
    </location>
</feature>
<dbReference type="Proteomes" id="UP001206692">
    <property type="component" value="Unassembled WGS sequence"/>
</dbReference>
<feature type="region of interest" description="Disordered" evidence="1">
    <location>
        <begin position="495"/>
        <end position="600"/>
    </location>
</feature>
<gene>
    <name evidence="4" type="ORF">NE675_03015</name>
</gene>
<protein>
    <submittedName>
        <fullName evidence="4">DUF2157 domain-containing protein</fullName>
    </submittedName>
</protein>
<name>A0ABT1SQ81_9FIRM</name>
<keyword evidence="5" id="KW-1185">Reference proteome</keyword>
<feature type="transmembrane region" description="Helical" evidence="2">
    <location>
        <begin position="377"/>
        <end position="395"/>
    </location>
</feature>